<dbReference type="GO" id="GO:0006355">
    <property type="term" value="P:regulation of DNA-templated transcription"/>
    <property type="evidence" value="ECO:0007669"/>
    <property type="project" value="EnsemblFungi"/>
</dbReference>
<dbReference type="InterPro" id="IPR023801">
    <property type="entry name" value="His_deacetylse_dom"/>
</dbReference>
<feature type="region of interest" description="Disordered" evidence="9">
    <location>
        <begin position="536"/>
        <end position="571"/>
    </location>
</feature>
<dbReference type="eggNOG" id="KOG1342">
    <property type="taxonomic scope" value="Eukaryota"/>
</dbReference>
<dbReference type="RefSeq" id="XP_007417667.1">
    <property type="nucleotide sequence ID" value="XM_007417605.1"/>
</dbReference>
<dbReference type="GO" id="GO:0005737">
    <property type="term" value="C:cytoplasm"/>
    <property type="evidence" value="ECO:0007669"/>
    <property type="project" value="EnsemblFungi"/>
</dbReference>
<feature type="compositionally biased region" description="Low complexity" evidence="9">
    <location>
        <begin position="18"/>
        <end position="32"/>
    </location>
</feature>
<dbReference type="HOGENOM" id="CLU_007727_7_15_1"/>
<dbReference type="InterPro" id="IPR000286">
    <property type="entry name" value="HDACs"/>
</dbReference>
<dbReference type="GO" id="GO:0000792">
    <property type="term" value="C:heterochromatin"/>
    <property type="evidence" value="ECO:0007669"/>
    <property type="project" value="EnsemblFungi"/>
</dbReference>
<feature type="region of interest" description="Disordered" evidence="9">
    <location>
        <begin position="452"/>
        <end position="491"/>
    </location>
</feature>
<evidence type="ECO:0000256" key="8">
    <source>
        <dbReference type="ARBA" id="ARBA00023242"/>
    </source>
</evidence>
<dbReference type="InterPro" id="IPR023696">
    <property type="entry name" value="Ureohydrolase_dom_sf"/>
</dbReference>
<keyword evidence="12" id="KW-1185">Reference proteome</keyword>
<keyword evidence="4" id="KW-0378">Hydrolase</keyword>
<gene>
    <name evidence="11" type="ORF">MELLADRAFT_118370</name>
</gene>
<evidence type="ECO:0000313" key="11">
    <source>
        <dbReference type="EMBL" id="EGF99116.1"/>
    </source>
</evidence>
<dbReference type="GO" id="GO:0040029">
    <property type="term" value="P:epigenetic regulation of gene expression"/>
    <property type="evidence" value="ECO:0007669"/>
    <property type="project" value="EnsemblFungi"/>
</dbReference>
<dbReference type="GO" id="GO:0034399">
    <property type="term" value="C:nuclear periphery"/>
    <property type="evidence" value="ECO:0007669"/>
    <property type="project" value="EnsemblFungi"/>
</dbReference>
<comment type="subcellular location">
    <subcellularLocation>
        <location evidence="1">Nucleus</location>
    </subcellularLocation>
</comment>
<feature type="compositionally biased region" description="Basic and acidic residues" evidence="9">
    <location>
        <begin position="452"/>
        <end position="461"/>
    </location>
</feature>
<dbReference type="PANTHER" id="PTHR10625">
    <property type="entry name" value="HISTONE DEACETYLASE HDAC1-RELATED"/>
    <property type="match status" value="1"/>
</dbReference>
<dbReference type="OrthoDB" id="1918432at2759"/>
<protein>
    <recommendedName>
        <fullName evidence="3">histone deacetylase</fullName>
        <ecNumber evidence="3">3.5.1.98</ecNumber>
    </recommendedName>
</protein>
<dbReference type="EMBL" id="GL883164">
    <property type="protein sequence ID" value="EGF99116.1"/>
    <property type="molecule type" value="Genomic_DNA"/>
</dbReference>
<dbReference type="Pfam" id="PF00850">
    <property type="entry name" value="Hist_deacetyl"/>
    <property type="match status" value="1"/>
</dbReference>
<dbReference type="VEuPathDB" id="FungiDB:MELLADRAFT_118370"/>
<dbReference type="GO" id="GO:0034967">
    <property type="term" value="C:Set3 complex"/>
    <property type="evidence" value="ECO:0007669"/>
    <property type="project" value="EnsemblFungi"/>
</dbReference>
<dbReference type="Proteomes" id="UP000001072">
    <property type="component" value="Unassembled WGS sequence"/>
</dbReference>
<evidence type="ECO:0000256" key="2">
    <source>
        <dbReference type="ARBA" id="ARBA00006457"/>
    </source>
</evidence>
<proteinExistence type="inferred from homology"/>
<reference evidence="12" key="1">
    <citation type="journal article" date="2011" name="Proc. Natl. Acad. Sci. U.S.A.">
        <title>Obligate biotrophy features unraveled by the genomic analysis of rust fungi.</title>
        <authorList>
            <person name="Duplessis S."/>
            <person name="Cuomo C.A."/>
            <person name="Lin Y.-C."/>
            <person name="Aerts A."/>
            <person name="Tisserant E."/>
            <person name="Veneault-Fourrey C."/>
            <person name="Joly D.L."/>
            <person name="Hacquard S."/>
            <person name="Amselem J."/>
            <person name="Cantarel B.L."/>
            <person name="Chiu R."/>
            <person name="Coutinho P.M."/>
            <person name="Feau N."/>
            <person name="Field M."/>
            <person name="Frey P."/>
            <person name="Gelhaye E."/>
            <person name="Goldberg J."/>
            <person name="Grabherr M.G."/>
            <person name="Kodira C.D."/>
            <person name="Kohler A."/>
            <person name="Kuees U."/>
            <person name="Lindquist E.A."/>
            <person name="Lucas S.M."/>
            <person name="Mago R."/>
            <person name="Mauceli E."/>
            <person name="Morin E."/>
            <person name="Murat C."/>
            <person name="Pangilinan J.L."/>
            <person name="Park R."/>
            <person name="Pearson M."/>
            <person name="Quesneville H."/>
            <person name="Rouhier N."/>
            <person name="Sakthikumar S."/>
            <person name="Salamov A.A."/>
            <person name="Schmutz J."/>
            <person name="Selles B."/>
            <person name="Shapiro H."/>
            <person name="Tanguay P."/>
            <person name="Tuskan G.A."/>
            <person name="Henrissat B."/>
            <person name="Van de Peer Y."/>
            <person name="Rouze P."/>
            <person name="Ellis J.G."/>
            <person name="Dodds P.N."/>
            <person name="Schein J.E."/>
            <person name="Zhong S."/>
            <person name="Hamelin R.C."/>
            <person name="Grigoriev I.V."/>
            <person name="Szabo L.J."/>
            <person name="Martin F."/>
        </authorList>
    </citation>
    <scope>NUCLEOTIDE SEQUENCE [LARGE SCALE GENOMIC DNA]</scope>
    <source>
        <strain evidence="12">98AG31 / pathotype 3-4-7</strain>
    </source>
</reference>
<evidence type="ECO:0000256" key="6">
    <source>
        <dbReference type="ARBA" id="ARBA00023015"/>
    </source>
</evidence>
<feature type="domain" description="Histone deacetylase" evidence="10">
    <location>
        <begin position="67"/>
        <end position="364"/>
    </location>
</feature>
<dbReference type="GeneID" id="18926216"/>
<comment type="similarity">
    <text evidence="2">Belongs to the histone deacetylase family. HD type 1 subfamily.</text>
</comment>
<keyword evidence="8" id="KW-0539">Nucleus</keyword>
<dbReference type="PRINTS" id="PR01271">
    <property type="entry name" value="HISDACETLASE"/>
</dbReference>
<sequence length="571" mass="63239">MSLPTFACLPSFLEFDPSNHSQQKPQPSSSTSEFNESTQPNIGPHSPARVAYYFPKGVGEYHFGKGHPMKPHRLTILNHLVAGYGLHNHMEFHSPRPASREELEVFHSAPYLDFLELNNIRTLPDQKVEGGQSLSLGPHNTGEDCPMFDGIYEFCSKYAGASLMAARKLNSGTSDITINWSGGLHHAKKSEASGFCYVNDIVLAIIELLRIHPRVLYIDIDIHHGDGVQEAFYLSNRVCTVSFHKYNGEFFPGTGTIDEIGYGLGKNFSFNLPLSDGIDNESYINLFRSTIEPIMNCFKPSAIVLQCGADSLGGDRLGGFNISIAAHGECVRFMKSFRIPLLVLGGGGYTPRNVARCWTYETSVLVSDTCPTIPNTLPSTPYDSIFKDEPKLHVNLVTKVDNTNNRKTLETLRIGILERLRYMHGAPSVQMQEIPPGLSDWLESESEMLEKDKERVQDFRRSKSKSTGVLLDYFPNNNQPPPPRRNSRSGSVSLHQFNLHELSSGIKGMPVARTRASYALNSRDVSRRNTIVKEAGANLTGNLNQNQTGDGDGNGGGNKNEKNVDSMDLDL</sequence>
<organism evidence="12">
    <name type="scientific">Melampsora larici-populina (strain 98AG31 / pathotype 3-4-7)</name>
    <name type="common">Poplar leaf rust fungus</name>
    <dbReference type="NCBI Taxonomy" id="747676"/>
    <lineage>
        <taxon>Eukaryota</taxon>
        <taxon>Fungi</taxon>
        <taxon>Dikarya</taxon>
        <taxon>Basidiomycota</taxon>
        <taxon>Pucciniomycotina</taxon>
        <taxon>Pucciniomycetes</taxon>
        <taxon>Pucciniales</taxon>
        <taxon>Melampsoraceae</taxon>
        <taxon>Melampsora</taxon>
    </lineage>
</organism>
<keyword evidence="6" id="KW-0805">Transcription regulation</keyword>
<evidence type="ECO:0000256" key="4">
    <source>
        <dbReference type="ARBA" id="ARBA00022801"/>
    </source>
</evidence>
<dbReference type="FunFam" id="3.40.800.20:FF:000017">
    <property type="entry name" value="Histone deacetylase"/>
    <property type="match status" value="1"/>
</dbReference>
<evidence type="ECO:0000259" key="10">
    <source>
        <dbReference type="Pfam" id="PF00850"/>
    </source>
</evidence>
<feature type="compositionally biased region" description="Low complexity" evidence="9">
    <location>
        <begin position="540"/>
        <end position="549"/>
    </location>
</feature>
<dbReference type="PANTHER" id="PTHR10625:SF36">
    <property type="entry name" value="HISTONE DEACETYLASE 3"/>
    <property type="match status" value="1"/>
</dbReference>
<dbReference type="GO" id="GO:0032874">
    <property type="term" value="P:positive regulation of stress-activated MAPK cascade"/>
    <property type="evidence" value="ECO:0007669"/>
    <property type="project" value="EnsemblFungi"/>
</dbReference>
<evidence type="ECO:0000256" key="3">
    <source>
        <dbReference type="ARBA" id="ARBA00012111"/>
    </source>
</evidence>
<dbReference type="KEGG" id="mlr:MELLADRAFT_118370"/>
<accession>F4S8C1</accession>
<dbReference type="GO" id="GO:0070210">
    <property type="term" value="C:Rpd3L-Expanded complex"/>
    <property type="evidence" value="ECO:0007669"/>
    <property type="project" value="EnsemblFungi"/>
</dbReference>
<dbReference type="PRINTS" id="PR01270">
    <property type="entry name" value="HDASUPER"/>
</dbReference>
<dbReference type="SUPFAM" id="SSF52768">
    <property type="entry name" value="Arginase/deacetylase"/>
    <property type="match status" value="1"/>
</dbReference>
<dbReference type="FunCoup" id="F4S8C1">
    <property type="interactions" value="60"/>
</dbReference>
<dbReference type="STRING" id="747676.F4S8C1"/>
<keyword evidence="7" id="KW-0804">Transcription</keyword>
<evidence type="ECO:0000256" key="1">
    <source>
        <dbReference type="ARBA" id="ARBA00004123"/>
    </source>
</evidence>
<keyword evidence="5" id="KW-0156">Chromatin regulator</keyword>
<evidence type="ECO:0000256" key="9">
    <source>
        <dbReference type="SAM" id="MobiDB-lite"/>
    </source>
</evidence>
<dbReference type="GO" id="GO:0045835">
    <property type="term" value="P:negative regulation of meiotic nuclear division"/>
    <property type="evidence" value="ECO:0007669"/>
    <property type="project" value="EnsemblFungi"/>
</dbReference>
<dbReference type="GO" id="GO:0141221">
    <property type="term" value="F:histone deacetylase activity, hydrolytic mechanism"/>
    <property type="evidence" value="ECO:0007669"/>
    <property type="project" value="UniProtKB-EC"/>
</dbReference>
<evidence type="ECO:0000256" key="5">
    <source>
        <dbReference type="ARBA" id="ARBA00022853"/>
    </source>
</evidence>
<feature type="region of interest" description="Disordered" evidence="9">
    <location>
        <begin position="14"/>
        <end position="47"/>
    </location>
</feature>
<dbReference type="InterPro" id="IPR037138">
    <property type="entry name" value="His_deacetylse_dom_sf"/>
</dbReference>
<dbReference type="GO" id="GO:0045727">
    <property type="term" value="P:positive regulation of translation"/>
    <property type="evidence" value="ECO:0007669"/>
    <property type="project" value="EnsemblFungi"/>
</dbReference>
<name>F4S8C1_MELLP</name>
<dbReference type="Gene3D" id="3.40.800.20">
    <property type="entry name" value="Histone deacetylase domain"/>
    <property type="match status" value="1"/>
</dbReference>
<dbReference type="InterPro" id="IPR003084">
    <property type="entry name" value="HDAC_I/II"/>
</dbReference>
<evidence type="ECO:0000313" key="12">
    <source>
        <dbReference type="Proteomes" id="UP000001072"/>
    </source>
</evidence>
<evidence type="ECO:0000256" key="7">
    <source>
        <dbReference type="ARBA" id="ARBA00023163"/>
    </source>
</evidence>
<dbReference type="AlphaFoldDB" id="F4S8C1"/>
<dbReference type="EC" id="3.5.1.98" evidence="3"/>
<dbReference type="InParanoid" id="F4S8C1"/>